<protein>
    <submittedName>
        <fullName evidence="2">Uncharacterized protein</fullName>
    </submittedName>
</protein>
<evidence type="ECO:0000256" key="1">
    <source>
        <dbReference type="SAM" id="Phobius"/>
    </source>
</evidence>
<feature type="transmembrane region" description="Helical" evidence="1">
    <location>
        <begin position="25"/>
        <end position="45"/>
    </location>
</feature>
<reference evidence="2" key="1">
    <citation type="journal article" date="2023" name="Genome Biol. Evol.">
        <title>Long-read-based Genome Assembly of Drosophila gunungcola Reveals Fewer Chemosensory Genes in Flower-breeding Species.</title>
        <authorList>
            <person name="Negi A."/>
            <person name="Liao B.Y."/>
            <person name="Yeh S.D."/>
        </authorList>
    </citation>
    <scope>NUCLEOTIDE SEQUENCE</scope>
    <source>
        <strain evidence="2">Sukarami</strain>
    </source>
</reference>
<evidence type="ECO:0000313" key="2">
    <source>
        <dbReference type="EMBL" id="KAI8036752.1"/>
    </source>
</evidence>
<proteinExistence type="predicted"/>
<dbReference type="AlphaFoldDB" id="A0A9Q0BLC9"/>
<evidence type="ECO:0000313" key="3">
    <source>
        <dbReference type="Proteomes" id="UP001059596"/>
    </source>
</evidence>
<gene>
    <name evidence="2" type="ORF">M5D96_010553</name>
</gene>
<sequence>DNPQLKVVCLVEQTQRYNDCQAGLLLLKLSGCQVLIVLTCGGFYMSAIAKISLNKWELITQVTERFYDTFHATPIKCASQGRMIKKTKIIAKIIKCVPLFKFTL</sequence>
<dbReference type="Proteomes" id="UP001059596">
    <property type="component" value="Unassembled WGS sequence"/>
</dbReference>
<keyword evidence="1" id="KW-1133">Transmembrane helix</keyword>
<organism evidence="2 3">
    <name type="scientific">Drosophila gunungcola</name>
    <name type="common">fruit fly</name>
    <dbReference type="NCBI Taxonomy" id="103775"/>
    <lineage>
        <taxon>Eukaryota</taxon>
        <taxon>Metazoa</taxon>
        <taxon>Ecdysozoa</taxon>
        <taxon>Arthropoda</taxon>
        <taxon>Hexapoda</taxon>
        <taxon>Insecta</taxon>
        <taxon>Pterygota</taxon>
        <taxon>Neoptera</taxon>
        <taxon>Endopterygota</taxon>
        <taxon>Diptera</taxon>
        <taxon>Brachycera</taxon>
        <taxon>Muscomorpha</taxon>
        <taxon>Ephydroidea</taxon>
        <taxon>Drosophilidae</taxon>
        <taxon>Drosophila</taxon>
        <taxon>Sophophora</taxon>
    </lineage>
</organism>
<name>A0A9Q0BLC9_9MUSC</name>
<keyword evidence="1" id="KW-0472">Membrane</keyword>
<dbReference type="EMBL" id="JAMKOV010000015">
    <property type="protein sequence ID" value="KAI8036752.1"/>
    <property type="molecule type" value="Genomic_DNA"/>
</dbReference>
<accession>A0A9Q0BLC9</accession>
<keyword evidence="3" id="KW-1185">Reference proteome</keyword>
<comment type="caution">
    <text evidence="2">The sequence shown here is derived from an EMBL/GenBank/DDBJ whole genome shotgun (WGS) entry which is preliminary data.</text>
</comment>
<keyword evidence="1" id="KW-0812">Transmembrane</keyword>
<feature type="non-terminal residue" evidence="2">
    <location>
        <position position="104"/>
    </location>
</feature>